<feature type="domain" description="FIST C-domain" evidence="1">
    <location>
        <begin position="391"/>
        <end position="527"/>
    </location>
</feature>
<dbReference type="Pfam" id="PF08495">
    <property type="entry name" value="FIST"/>
    <property type="match status" value="1"/>
</dbReference>
<dbReference type="GO" id="GO:0000209">
    <property type="term" value="P:protein polyubiquitination"/>
    <property type="evidence" value="ECO:0007669"/>
    <property type="project" value="TreeGrafter"/>
</dbReference>
<gene>
    <name evidence="2" type="ORF">KFE25_006085</name>
</gene>
<dbReference type="InterPro" id="IPR019494">
    <property type="entry name" value="FIST_C"/>
</dbReference>
<dbReference type="PANTHER" id="PTHR14939:SF5">
    <property type="entry name" value="F-BOX ONLY PROTEIN 22"/>
    <property type="match status" value="1"/>
</dbReference>
<evidence type="ECO:0000313" key="2">
    <source>
        <dbReference type="EMBL" id="KAG8469630.1"/>
    </source>
</evidence>
<dbReference type="SMART" id="SM01204">
    <property type="entry name" value="FIST_C"/>
    <property type="match status" value="1"/>
</dbReference>
<dbReference type="OrthoDB" id="10490759at2759"/>
<dbReference type="GO" id="GO:0032436">
    <property type="term" value="P:positive regulation of proteasomal ubiquitin-dependent protein catabolic process"/>
    <property type="evidence" value="ECO:0007669"/>
    <property type="project" value="TreeGrafter"/>
</dbReference>
<reference evidence="2" key="1">
    <citation type="submission" date="2021-05" db="EMBL/GenBank/DDBJ databases">
        <title>The genome of the haptophyte Pavlova lutheri (Diacronema luteri, Pavlovales) - a model for lipid biosynthesis in eukaryotic algae.</title>
        <authorList>
            <person name="Hulatt C.J."/>
            <person name="Posewitz M.C."/>
        </authorList>
    </citation>
    <scope>NUCLEOTIDE SEQUENCE</scope>
    <source>
        <strain evidence="2">NIVA-4/92</strain>
    </source>
</reference>
<dbReference type="Proteomes" id="UP000751190">
    <property type="component" value="Unassembled WGS sequence"/>
</dbReference>
<name>A0A8J5Y1I0_DIALT</name>
<dbReference type="OMA" id="PARPDIC"/>
<dbReference type="EMBL" id="JAGTXO010000002">
    <property type="protein sequence ID" value="KAG8469630.1"/>
    <property type="molecule type" value="Genomic_DNA"/>
</dbReference>
<dbReference type="PANTHER" id="PTHR14939">
    <property type="entry name" value="F-BOX ONLY PROTEIN 22"/>
    <property type="match status" value="1"/>
</dbReference>
<accession>A0A8J5Y1I0</accession>
<dbReference type="Pfam" id="PF10442">
    <property type="entry name" value="FIST_C"/>
    <property type="match status" value="1"/>
</dbReference>
<evidence type="ECO:0000259" key="1">
    <source>
        <dbReference type="SMART" id="SM01204"/>
    </source>
</evidence>
<proteinExistence type="predicted"/>
<organism evidence="2 3">
    <name type="scientific">Diacronema lutheri</name>
    <name type="common">Unicellular marine alga</name>
    <name type="synonym">Monochrysis lutheri</name>
    <dbReference type="NCBI Taxonomy" id="2081491"/>
    <lineage>
        <taxon>Eukaryota</taxon>
        <taxon>Haptista</taxon>
        <taxon>Haptophyta</taxon>
        <taxon>Pavlovophyceae</taxon>
        <taxon>Pavlovales</taxon>
        <taxon>Pavlovaceae</taxon>
        <taxon>Diacronema</taxon>
    </lineage>
</organism>
<protein>
    <recommendedName>
        <fullName evidence="1">FIST C-domain domain-containing protein</fullName>
    </recommendedName>
</protein>
<comment type="caution">
    <text evidence="2">The sequence shown here is derived from an EMBL/GenBank/DDBJ whole genome shotgun (WGS) entry which is preliminary data.</text>
</comment>
<sequence>MDFHALGEDLLQQHVLSHVSFVTMARLQCTCTLMRNIGRRIARQPYVRTHMLKGYTSEPPAETSLLTVGELTHVLGRAQVSTAEVEREAGSDENLRCALGDCLERARGELGADDAPSGRGSSLRGALRDVAQARALLARLAMPARPDICLVFASKAMAGVAEVLATLLPTSCVVFGAVSNRGVIGSHGACVSEVDSDAQPLIAATLIHLAGTRIYPFFEPRTDPHTRARVPCADVTDAVARARERAARGAPAESATLLVLADGADGLMRGAGLIEQLHGKGIPALGGLVERDPAGTLLLRAPHRAELRAGLRRGDGSIGLLLEGCHVAVPAVTRGATPISPHEWDVVEAESSSRAVCPGHNASQHVVKTLAGPRQPDCEGNGGSAPRRTTPLQALHELAAQHGGSLPSPLYLALRPNSTDARRRLVHPVQVLHHTGALAVESEVGVGELCGFASVNAQGSSDELALCARAARGRLTGAGPTLCVSFVCCGRGVGFHQAADKETLPLRSEFPDATCVGFFAAGELGPRPFGEAGSDREDEPALMGFTAVHALLRFNAQ</sequence>
<evidence type="ECO:0000313" key="3">
    <source>
        <dbReference type="Proteomes" id="UP000751190"/>
    </source>
</evidence>
<dbReference type="InterPro" id="IPR013702">
    <property type="entry name" value="FIST_domain_N"/>
</dbReference>
<dbReference type="AlphaFoldDB" id="A0A8J5Y1I0"/>
<keyword evidence="3" id="KW-1185">Reference proteome</keyword>